<sequence length="134" mass="14131">MKKLLALCLASTFSLNAMAVTVIVHPSNSEQLDQASISRIFLGKAKSFPSGSSAVPINLEESSATTEEFNSKVLNKSSSQLKAYWSKLVFTGKGTPPKTVSSDAEMINLIANNPNMIGFISGEGDGSVKAVGTF</sequence>
<dbReference type="Gene3D" id="3.40.190.10">
    <property type="entry name" value="Periplasmic binding protein-like II"/>
    <property type="match status" value="1"/>
</dbReference>
<dbReference type="RefSeq" id="WP_263713491.1">
    <property type="nucleotide sequence ID" value="NZ_JAOWKX010000009.1"/>
</dbReference>
<dbReference type="Proteomes" id="UP001652504">
    <property type="component" value="Unassembled WGS sequence"/>
</dbReference>
<evidence type="ECO:0000313" key="2">
    <source>
        <dbReference type="EMBL" id="MCV2886203.1"/>
    </source>
</evidence>
<organism evidence="2 3">
    <name type="scientific">Fluctibacter corallii</name>
    <dbReference type="NCBI Taxonomy" id="2984329"/>
    <lineage>
        <taxon>Bacteria</taxon>
        <taxon>Pseudomonadati</taxon>
        <taxon>Pseudomonadota</taxon>
        <taxon>Gammaproteobacteria</taxon>
        <taxon>Alteromonadales</taxon>
        <taxon>Alteromonadaceae</taxon>
        <taxon>Fluctibacter</taxon>
    </lineage>
</organism>
<keyword evidence="1" id="KW-0732">Signal</keyword>
<accession>A0ABT3AC23</accession>
<comment type="caution">
    <text evidence="2">The sequence shown here is derived from an EMBL/GenBank/DDBJ whole genome shotgun (WGS) entry which is preliminary data.</text>
</comment>
<protein>
    <submittedName>
        <fullName evidence="2">Phosphate ABC transporter substrate-binding protein</fullName>
    </submittedName>
</protein>
<feature type="signal peptide" evidence="1">
    <location>
        <begin position="1"/>
        <end position="19"/>
    </location>
</feature>
<evidence type="ECO:0000313" key="3">
    <source>
        <dbReference type="Proteomes" id="UP001652504"/>
    </source>
</evidence>
<dbReference type="SUPFAM" id="SSF53850">
    <property type="entry name" value="Periplasmic binding protein-like II"/>
    <property type="match status" value="1"/>
</dbReference>
<evidence type="ECO:0000256" key="1">
    <source>
        <dbReference type="SAM" id="SignalP"/>
    </source>
</evidence>
<keyword evidence="3" id="KW-1185">Reference proteome</keyword>
<reference evidence="2 3" key="1">
    <citation type="submission" date="2022-10" db="EMBL/GenBank/DDBJ databases">
        <title>Aestuariibacter sp. AA17 isolated from Montipora capitata coral fragment.</title>
        <authorList>
            <person name="Emsley S.A."/>
            <person name="Pfannmuller K.M."/>
            <person name="Loughran R.M."/>
            <person name="Shlafstein M."/>
            <person name="Papke E."/>
            <person name="Saw J.H."/>
            <person name="Ushijima B."/>
            <person name="Videau P."/>
        </authorList>
    </citation>
    <scope>NUCLEOTIDE SEQUENCE [LARGE SCALE GENOMIC DNA]</scope>
    <source>
        <strain evidence="2 3">AA17</strain>
    </source>
</reference>
<proteinExistence type="predicted"/>
<gene>
    <name evidence="2" type="ORF">OE749_16035</name>
</gene>
<dbReference type="EMBL" id="JAOWKX010000009">
    <property type="protein sequence ID" value="MCV2886203.1"/>
    <property type="molecule type" value="Genomic_DNA"/>
</dbReference>
<feature type="chain" id="PRO_5046270951" evidence="1">
    <location>
        <begin position="20"/>
        <end position="134"/>
    </location>
</feature>
<name>A0ABT3AC23_9ALTE</name>